<feature type="domain" description="PucR C-terminal helix-turn-helix" evidence="1">
    <location>
        <begin position="428"/>
        <end position="482"/>
    </location>
</feature>
<dbReference type="Gene3D" id="1.10.10.2840">
    <property type="entry name" value="PucR C-terminal helix-turn-helix domain"/>
    <property type="match status" value="1"/>
</dbReference>
<sequence length="491" mass="51764">MKDLTESRLASDISVRFQPDAPTRVQELALISDIEEITAVGPDTVVLLSNAVSTGGWMVSAALRYAWERRACAVLAPDHAVTDATVELARRLNVALLTSRRDITQLGLDIAIQLGIARAGVVARIQAFSEHISQAASLSELASLISREFGGSKVQVRVSGAVTVDREEVPQPSDGTRADDGEIETLSVDVSHGTADIELVLIGTGGHTRDYAEQTLRAAAPVLRALLHESRLTAILDSLPVMSIASLIGSAAAGQLDEPALALVLREDHIVADRYRCVCILVADRESAGAAVHQVWQQALPDVPLIAIADGWLAFVPAGERGARPDSVAEIRRGFGAVRLLGASIGASAERAGHGELLDGVREAWLAARIAGPSGVNGVAEAIGAEVLEFSEIPARLLDRLVPTELAGRLAGRLFPDLIADPAAHEIVEAVVTYLGARGSVSGAAELLGVHRNTIQTRIRRAEDLGVPLGDPAAVLSTHMLLASLLRSLPR</sequence>
<reference evidence="2 3" key="1">
    <citation type="submission" date="2020-07" db="EMBL/GenBank/DDBJ databases">
        <title>Sequencing the genomes of 1000 actinobacteria strains.</title>
        <authorList>
            <person name="Klenk H.-P."/>
        </authorList>
    </citation>
    <scope>NUCLEOTIDE SEQUENCE [LARGE SCALE GENOMIC DNA]</scope>
    <source>
        <strain evidence="2 3">DSM 17380</strain>
    </source>
</reference>
<evidence type="ECO:0000313" key="3">
    <source>
        <dbReference type="Proteomes" id="UP000586095"/>
    </source>
</evidence>
<dbReference type="Proteomes" id="UP000586095">
    <property type="component" value="Unassembled WGS sequence"/>
</dbReference>
<organism evidence="2 3">
    <name type="scientific">Leucobacter aridicollis</name>
    <dbReference type="NCBI Taxonomy" id="283878"/>
    <lineage>
        <taxon>Bacteria</taxon>
        <taxon>Bacillati</taxon>
        <taxon>Actinomycetota</taxon>
        <taxon>Actinomycetes</taxon>
        <taxon>Micrococcales</taxon>
        <taxon>Microbacteriaceae</taxon>
        <taxon>Leucobacter</taxon>
    </lineage>
</organism>
<protein>
    <recommendedName>
        <fullName evidence="1">PucR C-terminal helix-turn-helix domain-containing protein</fullName>
    </recommendedName>
</protein>
<dbReference type="PANTHER" id="PTHR33744:SF1">
    <property type="entry name" value="DNA-BINDING TRANSCRIPTIONAL ACTIVATOR ADER"/>
    <property type="match status" value="1"/>
</dbReference>
<keyword evidence="3" id="KW-1185">Reference proteome</keyword>
<dbReference type="InterPro" id="IPR051448">
    <property type="entry name" value="CdaR-like_regulators"/>
</dbReference>
<dbReference type="InterPro" id="IPR025736">
    <property type="entry name" value="PucR_C-HTH_dom"/>
</dbReference>
<evidence type="ECO:0000313" key="2">
    <source>
        <dbReference type="EMBL" id="NYD28163.1"/>
    </source>
</evidence>
<dbReference type="InterPro" id="IPR042070">
    <property type="entry name" value="PucR_C-HTH_sf"/>
</dbReference>
<accession>A0A852R0C3</accession>
<dbReference type="PANTHER" id="PTHR33744">
    <property type="entry name" value="CARBOHYDRATE DIACID REGULATOR"/>
    <property type="match status" value="1"/>
</dbReference>
<evidence type="ECO:0000259" key="1">
    <source>
        <dbReference type="Pfam" id="PF13556"/>
    </source>
</evidence>
<name>A0A852R0C3_9MICO</name>
<comment type="caution">
    <text evidence="2">The sequence shown here is derived from an EMBL/GenBank/DDBJ whole genome shotgun (WGS) entry which is preliminary data.</text>
</comment>
<gene>
    <name evidence="2" type="ORF">BJ960_002966</name>
</gene>
<dbReference type="RefSeq" id="WP_202229106.1">
    <property type="nucleotide sequence ID" value="NZ_BAAALZ010000006.1"/>
</dbReference>
<dbReference type="EMBL" id="JACCBD010000001">
    <property type="protein sequence ID" value="NYD28163.1"/>
    <property type="molecule type" value="Genomic_DNA"/>
</dbReference>
<dbReference type="Pfam" id="PF13556">
    <property type="entry name" value="HTH_30"/>
    <property type="match status" value="1"/>
</dbReference>
<proteinExistence type="predicted"/>
<dbReference type="AlphaFoldDB" id="A0A852R0C3"/>